<feature type="compositionally biased region" description="Acidic residues" evidence="1">
    <location>
        <begin position="407"/>
        <end position="426"/>
    </location>
</feature>
<feature type="compositionally biased region" description="Acidic residues" evidence="1">
    <location>
        <begin position="637"/>
        <end position="658"/>
    </location>
</feature>
<feature type="region of interest" description="Disordered" evidence="1">
    <location>
        <begin position="849"/>
        <end position="1067"/>
    </location>
</feature>
<dbReference type="PANTHER" id="PTHR10199:SF119">
    <property type="entry name" value="RE20510P"/>
    <property type="match status" value="1"/>
</dbReference>
<feature type="compositionally biased region" description="Acidic residues" evidence="1">
    <location>
        <begin position="2340"/>
        <end position="2361"/>
    </location>
</feature>
<keyword evidence="2" id="KW-0378">Hydrolase</keyword>
<feature type="compositionally biased region" description="Polar residues" evidence="1">
    <location>
        <begin position="1647"/>
        <end position="1666"/>
    </location>
</feature>
<feature type="region of interest" description="Disordered" evidence="1">
    <location>
        <begin position="1930"/>
        <end position="2092"/>
    </location>
</feature>
<sequence length="2686" mass="278778">MAGTTVPSWMAFDTSTGALTGTPGDAEVGDHSVVITVSDATESVTDSFTISVANVNDAPAGSSVTTTLCDITNTGASAACTATLPAGETLDLDFGDSTSWTSEFSMTVLTPGGTTDTYDHDDGPVTYSAAGDYTITVIDSYGDGGGWATATYTATTIIQITGDAYDGETLTADTSLLTDDDGLGTLSYQWATSGAADMTGATSSTYTIGACCDLLGDTYSVTVSYTDTHGTAESVSSDSTAATAFNPNGDLDGDGIINSVDTDDDGDGWIDTADAFPMDSTEWTDTDGDGTGNNADTDDDDDGVADTDDDFPLDSTEQWDADGDGWGHNADNDDDGDGIEDADDSDRDGDGDDNVDDQFPDNYNEWDDTDSDGTGNNADTDDDGDSVLDAADSCPIGDIGWTSDSTTDYDTDGCQDSSSEDPDDDNDGHPDASSQVTTWTESSTCSAAFTTASGGSTSESCSITISSSQRAVITITGDWWTGSEGGLVIDGTSQSIDDGDVITLTTAGTYSIHLTDSYGDGGQSAAISVQDGVTSGQAGDACNGGDLGWTQSSTTDHDTDGCQDSNEDTDDDNDGMADTADSCSTGDLGWTSDSTTDYDTDGCQDSVEDTDDDNDGVADSADSCATGDLGWTSDSTTDNDGDGCQDSGTEDDDDDNDGYADASDVFPLDSTEWADNDGDGTGDNADTDDDNDATLDVDDAFPFDVDAWDDTDGDGLADDFPNLLVETCTAQSSPVLSLTNTGYSVSGSFTVSATQDAQIVASVGGWGTEGSFEVDGTTYAFTSSYSSITVDITAAGTYTLTLYDSYGDGGEDATVTLSDCVTVTPATSTYGTALDYDDDGDTVLDVDELTAGTDPLDTDTDDDGDDDANDQFPLNAAEWDDTDGDAPAGSDGTGYGDNSDDFPTDACANVDTDSDGQPDTIVSGCTTTLTEDVDDDGDGVGDTYDAFPLDASETTDTDSDGIGNNADLDDDGDMWPDAHPDWAPLDSTEWIDSDGDGIGNTADADDDNDGTPDESDTYPYDSDNDGWGDAFEAQCGTSASSATDFPSDNDADTVGTTASVDSSGAPNGVNLCDALDDDDDNDGYLDIITTIVQLCGPEGGTEWYDPSGNADAPTGDFLAVSSSDGDSNGNGWDDTECTFTVPAGETATVVLDTASYGSEARVTVDGTTYSGYATNTNNVVTTLSAGTYTLYYEDTWGDGCNPSSWSGTSCWVQVSYTLSTGNDKFQFDSEAWFDTDDDGLTDYIDPNSTVYTYGTTQLCSGYGQTNPGTEWYTSASYPNPPSGDYIAVDAGSSPYGDDVTGTDDSVSCTFTLPAGETLTVVLQTGSYGSEARVIVDEPSGTSTTHGAGPYFSSGSFNTIGTYTAAGTYTVTYVDTYGDGCNPSTYYGSSTANGGACFVQASYTYISGTTVPSITAYGTSVDSDDDGDGYSDLDEGDAYDTATAALCDDGSAYASSSDSLDAASTPADMDGDLTCDALDTDRDGDGYANAADDFPDDVNEWMDTDSDGTGDNTDTDDDGDGTLDVDDAFSLDECADTDTDDDGRPDTMAASCTSTLMLDGDDDGDGVDDHLDAFGLDASEWTDTDGDGTGDNTDTDDDGDGTADTIDPFPLNNCAFEDFDGDGMPDSFTSVGCGATVATASFEAASTGSQYTDTGDSTTNHSLANNDGESDVNYDASTTPCTTGGTISTSFTCSFTLNEGETLMPWTTTSYTYSYNAATLTGPSGHLLISIESGTFYTSWSSAHGYTGWNDWNDPGTYTWSQDANPYGLNMMGFTAYVTGSDLGYSASYVSTGGVGLTDGDYFGVTDYSSTVGAFTDGSQGYQMSDTDGIAQLVFDVVSDADSVSMDIFIQSTGWEAADYVTVSYETATGSTYLLDTNGYDIDTDFSAMEGVWTTISADVSGAGSIAVQFASNSGSEAIYIDNVVVTSNGLDEDLDDDNDGYDDAVDDCPYDANEHTDSDGDGYCDVQDTDDDNDGTYDWNDEFPLNPDEQTDNDQDGIGDNEDTDDDNDNVTDSQDAFPNDPTEWSDLDGDGLGDNADPDDDGDNVPDDEDPFPNDGSAWIDTDGDGIADYTGPPPFSGDFESGSLGGGWTTPAGGNAPWSVVASTANLGGMYSAQAGTIVHNQQSKLEIVVNAVNGTGSFDYDVSSEGNWDYLVFCIDNSAGCLRTTGYTARWSGLTSGTYTFNVVAGYHTYTWVYWKDSSVNGNADTAWIDDVDIPVPSGITNLDPDDDNDGTPDGDDLDPLDPCVGLDTDGDGMSDNLGTTMLNGSACDPSAYSIDEDDDGDTWSDSDEATCGTDSLLASSTPDDFDGDHVCDIMDADDDNDGWDDDVDAFPQDSSEVNDNDGDGTGDNEDTDDDNDGVIDGQDAFPNDATETDDFDGDGIGDNADTDDDADGVDDADDAFPFNPSEWDDTDADGLGNNVDPDDDGDGVADVADPFPLDSSEWADDDNDGIGNNADDDDDNDGYDDADDAFPEDSSEWNDMDGDGQGDNSDADDDGDGVNDGIDAFPEDSSEWVDSDGDGIGDNSDTDDDGDGTADVDDAFPLNAAEDHDLDGDGLGDNADGDDDNDGSADVDDAFPTDSAEWDDTDGDGIGDNADNDDDGDGESDAREDECGSDSLDANAVPSDYDGDGICDAVDTDNTDGPDYVPAEETDLGWTNAVPGFPALFAAISLLGAALLGRRKDD</sequence>
<feature type="region of interest" description="Disordered" evidence="1">
    <location>
        <begin position="231"/>
        <end position="440"/>
    </location>
</feature>
<feature type="compositionally biased region" description="Acidic residues" evidence="1">
    <location>
        <begin position="2552"/>
        <end position="2616"/>
    </location>
</feature>
<dbReference type="InterPro" id="IPR013783">
    <property type="entry name" value="Ig-like_fold"/>
</dbReference>
<accession>A0A075FH63</accession>
<evidence type="ECO:0000313" key="2">
    <source>
        <dbReference type="EMBL" id="AIE90368.1"/>
    </source>
</evidence>
<feature type="region of interest" description="Disordered" evidence="1">
    <location>
        <begin position="1647"/>
        <end position="1676"/>
    </location>
</feature>
<dbReference type="Pfam" id="PF05345">
    <property type="entry name" value="He_PIG"/>
    <property type="match status" value="1"/>
</dbReference>
<feature type="compositionally biased region" description="Acidic residues" evidence="1">
    <location>
        <begin position="856"/>
        <end position="869"/>
    </location>
</feature>
<feature type="compositionally biased region" description="Acidic residues" evidence="1">
    <location>
        <begin position="1579"/>
        <end position="1600"/>
    </location>
</feature>
<feature type="compositionally biased region" description="Polar residues" evidence="1">
    <location>
        <begin position="1054"/>
        <end position="1065"/>
    </location>
</feature>
<feature type="compositionally biased region" description="Acidic residues" evidence="1">
    <location>
        <begin position="296"/>
        <end position="323"/>
    </location>
</feature>
<dbReference type="InterPro" id="IPR015919">
    <property type="entry name" value="Cadherin-like_sf"/>
</dbReference>
<feature type="compositionally biased region" description="Acidic residues" evidence="1">
    <location>
        <begin position="2445"/>
        <end position="2501"/>
    </location>
</feature>
<dbReference type="PANTHER" id="PTHR10199">
    <property type="entry name" value="THROMBOSPONDIN"/>
    <property type="match status" value="1"/>
</dbReference>
<feature type="region of interest" description="Disordered" evidence="1">
    <location>
        <begin position="544"/>
        <end position="697"/>
    </location>
</feature>
<feature type="compositionally biased region" description="Acidic residues" evidence="1">
    <location>
        <begin position="2024"/>
        <end position="2053"/>
    </location>
</feature>
<dbReference type="GO" id="GO:0005509">
    <property type="term" value="F:calcium ion binding"/>
    <property type="evidence" value="ECO:0007669"/>
    <property type="project" value="InterPro"/>
</dbReference>
<feature type="compositionally biased region" description="Acidic residues" evidence="1">
    <location>
        <begin position="1930"/>
        <end position="1949"/>
    </location>
</feature>
<feature type="compositionally biased region" description="Acidic residues" evidence="1">
    <location>
        <begin position="2509"/>
        <end position="2542"/>
    </location>
</feature>
<feature type="region of interest" description="Disordered" evidence="1">
    <location>
        <begin position="1476"/>
        <end position="1546"/>
    </location>
</feature>
<organism evidence="2">
    <name type="scientific">uncultured marine group II/III euryarchaeote AD1000_02_G08</name>
    <dbReference type="NCBI Taxonomy" id="1457701"/>
    <lineage>
        <taxon>Archaea</taxon>
        <taxon>Methanobacteriati</taxon>
        <taxon>Methanobacteriota</taxon>
        <taxon>environmental samples</taxon>
    </lineage>
</organism>
<feature type="compositionally biased region" description="Acidic residues" evidence="1">
    <location>
        <begin position="1492"/>
        <end position="1542"/>
    </location>
</feature>
<feature type="compositionally biased region" description="Acidic residues" evidence="1">
    <location>
        <begin position="332"/>
        <end position="371"/>
    </location>
</feature>
<feature type="compositionally biased region" description="Acidic residues" evidence="1">
    <location>
        <begin position="2227"/>
        <end position="2243"/>
    </location>
</feature>
<evidence type="ECO:0000256" key="1">
    <source>
        <dbReference type="SAM" id="MobiDB-lite"/>
    </source>
</evidence>
<dbReference type="SUPFAM" id="SSF49313">
    <property type="entry name" value="Cadherin-like"/>
    <property type="match status" value="1"/>
</dbReference>
<feature type="compositionally biased region" description="Acidic residues" evidence="1">
    <location>
        <begin position="596"/>
        <end position="616"/>
    </location>
</feature>
<feature type="compositionally biased region" description="Acidic residues" evidence="1">
    <location>
        <begin position="672"/>
        <end position="697"/>
    </location>
</feature>
<dbReference type="GO" id="GO:0016020">
    <property type="term" value="C:membrane"/>
    <property type="evidence" value="ECO:0007669"/>
    <property type="project" value="InterPro"/>
</dbReference>
<feature type="compositionally biased region" description="Polar residues" evidence="1">
    <location>
        <begin position="1035"/>
        <end position="1046"/>
    </location>
</feature>
<dbReference type="Gene3D" id="4.10.1080.10">
    <property type="entry name" value="TSP type-3 repeat"/>
    <property type="match status" value="10"/>
</dbReference>
<feature type="compositionally biased region" description="Acidic residues" evidence="1">
    <location>
        <begin position="1003"/>
        <end position="1026"/>
    </location>
</feature>
<keyword evidence="2" id="KW-0255">Endonuclease</keyword>
<feature type="region of interest" description="Disordered" evidence="1">
    <location>
        <begin position="2221"/>
        <end position="2261"/>
    </location>
</feature>
<proteinExistence type="predicted"/>
<dbReference type="GO" id="GO:0004527">
    <property type="term" value="F:exonuclease activity"/>
    <property type="evidence" value="ECO:0007669"/>
    <property type="project" value="UniProtKB-KW"/>
</dbReference>
<dbReference type="GO" id="GO:0004519">
    <property type="term" value="F:endonuclease activity"/>
    <property type="evidence" value="ECO:0007669"/>
    <property type="project" value="UniProtKB-KW"/>
</dbReference>
<feature type="region of interest" description="Disordered" evidence="1">
    <location>
        <begin position="1577"/>
        <end position="1608"/>
    </location>
</feature>
<protein>
    <submittedName>
        <fullName evidence="2">Endonuclease/exonuclease/phosphatase family</fullName>
    </submittedName>
</protein>
<keyword evidence="2" id="KW-0269">Exonuclease</keyword>
<feature type="compositionally biased region" description="Acidic residues" evidence="1">
    <location>
        <begin position="1959"/>
        <end position="1981"/>
    </location>
</feature>
<feature type="compositionally biased region" description="Polar residues" evidence="1">
    <location>
        <begin position="231"/>
        <end position="246"/>
    </location>
</feature>
<dbReference type="InterPro" id="IPR028974">
    <property type="entry name" value="TSP_type-3_rpt"/>
</dbReference>
<keyword evidence="2" id="KW-0540">Nuclease</keyword>
<dbReference type="SUPFAM" id="SSF103647">
    <property type="entry name" value="TSP type-3 repeat"/>
    <property type="match status" value="5"/>
</dbReference>
<feature type="compositionally biased region" description="Polar residues" evidence="1">
    <location>
        <begin position="2297"/>
        <end position="2306"/>
    </location>
</feature>
<name>A0A075FH63_9EURY</name>
<feature type="compositionally biased region" description="Acidic residues" evidence="1">
    <location>
        <begin position="565"/>
        <end position="575"/>
    </location>
</feature>
<dbReference type="Gene3D" id="2.60.40.10">
    <property type="entry name" value="Immunoglobulins"/>
    <property type="match status" value="1"/>
</dbReference>
<feature type="region of interest" description="Disordered" evidence="1">
    <location>
        <begin position="2297"/>
        <end position="2633"/>
    </location>
</feature>
<feature type="compositionally biased region" description="Acidic residues" evidence="1">
    <location>
        <begin position="2318"/>
        <end position="2332"/>
    </location>
</feature>
<dbReference type="EMBL" id="KF900307">
    <property type="protein sequence ID" value="AIE90368.1"/>
    <property type="molecule type" value="Genomic_DNA"/>
</dbReference>
<feature type="compositionally biased region" description="Acidic residues" evidence="1">
    <location>
        <begin position="1989"/>
        <end position="2010"/>
    </location>
</feature>
<feature type="compositionally biased region" description="Acidic residues" evidence="1">
    <location>
        <begin position="2374"/>
        <end position="2402"/>
    </location>
</feature>
<reference evidence="2" key="1">
    <citation type="journal article" date="2014" name="Genome Biol. Evol.">
        <title>Pangenome evidence for extensive interdomain horizontal transfer affecting lineage core and shell genes in uncultured planktonic thaumarchaeota and euryarchaeota.</title>
        <authorList>
            <person name="Deschamps P."/>
            <person name="Zivanovic Y."/>
            <person name="Moreira D."/>
            <person name="Rodriguez-Valera F."/>
            <person name="Lopez-Garcia P."/>
        </authorList>
    </citation>
    <scope>NUCLEOTIDE SEQUENCE</scope>
</reference>